<proteinExistence type="inferred from homology"/>
<dbReference type="RefSeq" id="WP_161097538.1">
    <property type="nucleotide sequence ID" value="NZ_WWCW01000048.1"/>
</dbReference>
<keyword evidence="4" id="KW-0238">DNA-binding</keyword>
<dbReference type="Pfam" id="PF08281">
    <property type="entry name" value="Sigma70_r4_2"/>
    <property type="match status" value="1"/>
</dbReference>
<evidence type="ECO:0000259" key="7">
    <source>
        <dbReference type="Pfam" id="PF08281"/>
    </source>
</evidence>
<dbReference type="Proteomes" id="UP000470302">
    <property type="component" value="Unassembled WGS sequence"/>
</dbReference>
<keyword evidence="5" id="KW-0804">Transcription</keyword>
<dbReference type="CDD" id="cd06171">
    <property type="entry name" value="Sigma70_r4"/>
    <property type="match status" value="1"/>
</dbReference>
<evidence type="ECO:0000313" key="8">
    <source>
        <dbReference type="EMBL" id="MYM88507.1"/>
    </source>
</evidence>
<dbReference type="NCBIfam" id="TIGR02937">
    <property type="entry name" value="sigma70-ECF"/>
    <property type="match status" value="1"/>
</dbReference>
<dbReference type="SUPFAM" id="SSF88946">
    <property type="entry name" value="Sigma2 domain of RNA polymerase sigma factors"/>
    <property type="match status" value="1"/>
</dbReference>
<evidence type="ECO:0000256" key="1">
    <source>
        <dbReference type="ARBA" id="ARBA00010641"/>
    </source>
</evidence>
<dbReference type="Pfam" id="PF04542">
    <property type="entry name" value="Sigma70_r2"/>
    <property type="match status" value="1"/>
</dbReference>
<dbReference type="SUPFAM" id="SSF88659">
    <property type="entry name" value="Sigma3 and sigma4 domains of RNA polymerase sigma factors"/>
    <property type="match status" value="1"/>
</dbReference>
<dbReference type="GO" id="GO:0006352">
    <property type="term" value="P:DNA-templated transcription initiation"/>
    <property type="evidence" value="ECO:0007669"/>
    <property type="project" value="InterPro"/>
</dbReference>
<dbReference type="InterPro" id="IPR014284">
    <property type="entry name" value="RNA_pol_sigma-70_dom"/>
</dbReference>
<keyword evidence="2" id="KW-0805">Transcription regulation</keyword>
<dbReference type="InterPro" id="IPR013249">
    <property type="entry name" value="RNA_pol_sigma70_r4_t2"/>
</dbReference>
<evidence type="ECO:0000256" key="5">
    <source>
        <dbReference type="ARBA" id="ARBA00023163"/>
    </source>
</evidence>
<organism evidence="8 9">
    <name type="scientific">Duganella vulcania</name>
    <dbReference type="NCBI Taxonomy" id="2692166"/>
    <lineage>
        <taxon>Bacteria</taxon>
        <taxon>Pseudomonadati</taxon>
        <taxon>Pseudomonadota</taxon>
        <taxon>Betaproteobacteria</taxon>
        <taxon>Burkholderiales</taxon>
        <taxon>Oxalobacteraceae</taxon>
        <taxon>Telluria group</taxon>
        <taxon>Duganella</taxon>
    </lineage>
</organism>
<dbReference type="GO" id="GO:0003677">
    <property type="term" value="F:DNA binding"/>
    <property type="evidence" value="ECO:0007669"/>
    <property type="project" value="UniProtKB-KW"/>
</dbReference>
<dbReference type="PANTHER" id="PTHR43133:SF8">
    <property type="entry name" value="RNA POLYMERASE SIGMA FACTOR HI_1459-RELATED"/>
    <property type="match status" value="1"/>
</dbReference>
<feature type="domain" description="RNA polymerase sigma-70 region 2" evidence="6">
    <location>
        <begin position="15"/>
        <end position="82"/>
    </location>
</feature>
<name>A0A845G6E3_9BURK</name>
<accession>A0A845G6E3</accession>
<dbReference type="InterPro" id="IPR007627">
    <property type="entry name" value="RNA_pol_sigma70_r2"/>
</dbReference>
<dbReference type="EMBL" id="WWCW01000048">
    <property type="protein sequence ID" value="MYM88507.1"/>
    <property type="molecule type" value="Genomic_DNA"/>
</dbReference>
<comment type="caution">
    <text evidence="8">The sequence shown here is derived from an EMBL/GenBank/DDBJ whole genome shotgun (WGS) entry which is preliminary data.</text>
</comment>
<comment type="similarity">
    <text evidence="1">Belongs to the sigma-70 factor family. ECF subfamily.</text>
</comment>
<evidence type="ECO:0000256" key="4">
    <source>
        <dbReference type="ARBA" id="ARBA00023125"/>
    </source>
</evidence>
<sequence length="184" mass="21441">MLCYRDGDLEAFEELYRRHSQGLYLFLAWRSPRREWVNDIMQDSWANLHQARARYEPGASFRTYLFQIARNRLIDLIRLNERVLLASDGGEDGWFEQVADGAHDSLAPDGQLERKQQTSRLHAMIRQLPVDQREALVLQQFNGMSLEEIAELVAAPVETVKSRLRYAMRRLRQELAPAVEEARA</sequence>
<evidence type="ECO:0000313" key="9">
    <source>
        <dbReference type="Proteomes" id="UP000470302"/>
    </source>
</evidence>
<dbReference type="InterPro" id="IPR013325">
    <property type="entry name" value="RNA_pol_sigma_r2"/>
</dbReference>
<feature type="domain" description="RNA polymerase sigma factor 70 region 4 type 2" evidence="7">
    <location>
        <begin position="120"/>
        <end position="171"/>
    </location>
</feature>
<evidence type="ECO:0000256" key="2">
    <source>
        <dbReference type="ARBA" id="ARBA00023015"/>
    </source>
</evidence>
<reference evidence="8 9" key="1">
    <citation type="submission" date="2020-01" db="EMBL/GenBank/DDBJ databases">
        <title>Novel species isolated from a subtropical stream in China.</title>
        <authorList>
            <person name="Lu H."/>
        </authorList>
    </citation>
    <scope>NUCLEOTIDE SEQUENCE [LARGE SCALE GENOMIC DNA]</scope>
    <source>
        <strain evidence="8 9">FT82W</strain>
    </source>
</reference>
<gene>
    <name evidence="8" type="ORF">GTP91_15155</name>
</gene>
<dbReference type="PANTHER" id="PTHR43133">
    <property type="entry name" value="RNA POLYMERASE ECF-TYPE SIGMA FACTO"/>
    <property type="match status" value="1"/>
</dbReference>
<keyword evidence="3" id="KW-0731">Sigma factor</keyword>
<dbReference type="Gene3D" id="1.10.1740.10">
    <property type="match status" value="1"/>
</dbReference>
<protein>
    <submittedName>
        <fullName evidence="8">Sigma-70 family RNA polymerase sigma factor</fullName>
    </submittedName>
</protein>
<dbReference type="Gene3D" id="1.10.10.10">
    <property type="entry name" value="Winged helix-like DNA-binding domain superfamily/Winged helix DNA-binding domain"/>
    <property type="match status" value="1"/>
</dbReference>
<dbReference type="InterPro" id="IPR036388">
    <property type="entry name" value="WH-like_DNA-bd_sf"/>
</dbReference>
<dbReference type="InterPro" id="IPR039425">
    <property type="entry name" value="RNA_pol_sigma-70-like"/>
</dbReference>
<dbReference type="GO" id="GO:0016987">
    <property type="term" value="F:sigma factor activity"/>
    <property type="evidence" value="ECO:0007669"/>
    <property type="project" value="UniProtKB-KW"/>
</dbReference>
<evidence type="ECO:0000259" key="6">
    <source>
        <dbReference type="Pfam" id="PF04542"/>
    </source>
</evidence>
<evidence type="ECO:0000256" key="3">
    <source>
        <dbReference type="ARBA" id="ARBA00023082"/>
    </source>
</evidence>
<dbReference type="InterPro" id="IPR013324">
    <property type="entry name" value="RNA_pol_sigma_r3/r4-like"/>
</dbReference>
<dbReference type="AlphaFoldDB" id="A0A845G6E3"/>